<name>A0A3B1DDH8_9ZZZZ</name>
<organism evidence="2">
    <name type="scientific">hydrothermal vent metagenome</name>
    <dbReference type="NCBI Taxonomy" id="652676"/>
    <lineage>
        <taxon>unclassified sequences</taxon>
        <taxon>metagenomes</taxon>
        <taxon>ecological metagenomes</taxon>
    </lineage>
</organism>
<protein>
    <submittedName>
        <fullName evidence="2">Oxidoreductase</fullName>
    </submittedName>
</protein>
<dbReference type="Pfam" id="PF01408">
    <property type="entry name" value="GFO_IDH_MocA"/>
    <property type="match status" value="1"/>
</dbReference>
<dbReference type="Gene3D" id="3.40.50.720">
    <property type="entry name" value="NAD(P)-binding Rossmann-like Domain"/>
    <property type="match status" value="1"/>
</dbReference>
<proteinExistence type="predicted"/>
<dbReference type="SUPFAM" id="SSF51735">
    <property type="entry name" value="NAD(P)-binding Rossmann-fold domains"/>
    <property type="match status" value="1"/>
</dbReference>
<reference evidence="2" key="1">
    <citation type="submission" date="2018-06" db="EMBL/GenBank/DDBJ databases">
        <authorList>
            <person name="Zhirakovskaya E."/>
        </authorList>
    </citation>
    <scope>NUCLEOTIDE SEQUENCE</scope>
</reference>
<dbReference type="InterPro" id="IPR050463">
    <property type="entry name" value="Gfo/Idh/MocA_oxidrdct_glycsds"/>
</dbReference>
<sequence>MNTSYPLIRLLHAQILSVVTLFIFVLGAGIVSAEETKIVKIGIIGLDTSHAVTFTKILNASGKKANPKFAGFRVTHAYPQGSPSIPSSKERVPEYTKRVKAMGVLIVDSIPELLKKVDVILLESNDGNPHLEQLLPCLRAGKLVFIDKPVAASLSDVIAIFELAEKYHVPVFSSSSLRFAKETQAIRRGKLGKVLGCDTFSPCSLEKSHIDLAWYGVHGVESLYTIMGTGCQSVTRVSTKDFEQVTGLWKDNRIGTFRGTRAGKHGYGGTAFCKKGVSNKVGKYDGYEVLLEEVVKFFKTRKVPVTKEETIEIFAFMEAADESKRQNGVPITLASVMKKARIEAAKKIEKYRPK</sequence>
<accession>A0A3B1DDH8</accession>
<dbReference type="InterPro" id="IPR000683">
    <property type="entry name" value="Gfo/Idh/MocA-like_OxRdtase_N"/>
</dbReference>
<dbReference type="AlphaFoldDB" id="A0A3B1DDH8"/>
<dbReference type="InterPro" id="IPR036291">
    <property type="entry name" value="NAD(P)-bd_dom_sf"/>
</dbReference>
<gene>
    <name evidence="2" type="ORF">MNBD_PLANCTO02-880</name>
</gene>
<dbReference type="GO" id="GO:0000166">
    <property type="term" value="F:nucleotide binding"/>
    <property type="evidence" value="ECO:0007669"/>
    <property type="project" value="InterPro"/>
</dbReference>
<evidence type="ECO:0000313" key="2">
    <source>
        <dbReference type="EMBL" id="VAX40886.1"/>
    </source>
</evidence>
<dbReference type="PANTHER" id="PTHR43818:SF9">
    <property type="entry name" value="HYPOTHETICAL OXIDOREDUCTASE"/>
    <property type="match status" value="1"/>
</dbReference>
<dbReference type="EMBL" id="UOGL01000490">
    <property type="protein sequence ID" value="VAX40886.1"/>
    <property type="molecule type" value="Genomic_DNA"/>
</dbReference>
<evidence type="ECO:0000259" key="1">
    <source>
        <dbReference type="Pfam" id="PF01408"/>
    </source>
</evidence>
<feature type="domain" description="Gfo/Idh/MocA-like oxidoreductase N-terminal" evidence="1">
    <location>
        <begin position="41"/>
        <end position="172"/>
    </location>
</feature>
<dbReference type="PANTHER" id="PTHR43818">
    <property type="entry name" value="BCDNA.GH03377"/>
    <property type="match status" value="1"/>
</dbReference>